<dbReference type="InterPro" id="IPR015919">
    <property type="entry name" value="Cadherin-like_sf"/>
</dbReference>
<evidence type="ECO:0000259" key="5">
    <source>
        <dbReference type="PROSITE" id="PS50268"/>
    </source>
</evidence>
<dbReference type="Gene3D" id="2.40.100.10">
    <property type="entry name" value="Cyclophilin-like"/>
    <property type="match status" value="1"/>
</dbReference>
<dbReference type="Pfam" id="PF00353">
    <property type="entry name" value="HemolysinCabind"/>
    <property type="match status" value="2"/>
</dbReference>
<feature type="domain" description="PPIase cyclophilin-type" evidence="4">
    <location>
        <begin position="43"/>
        <end position="222"/>
    </location>
</feature>
<dbReference type="EC" id="5.2.1.8" evidence="1"/>
<keyword evidence="2" id="KW-0697">Rotamase</keyword>
<dbReference type="PROSITE" id="PS00330">
    <property type="entry name" value="HEMOLYSIN_CALCIUM"/>
    <property type="match status" value="2"/>
</dbReference>
<dbReference type="InterPro" id="IPR011049">
    <property type="entry name" value="Serralysin-like_metalloprot_C"/>
</dbReference>
<dbReference type="GO" id="GO:0005509">
    <property type="term" value="F:calcium ion binding"/>
    <property type="evidence" value="ECO:0007669"/>
    <property type="project" value="InterPro"/>
</dbReference>
<dbReference type="Pfam" id="PF00160">
    <property type="entry name" value="Pro_isomerase"/>
    <property type="match status" value="1"/>
</dbReference>
<dbReference type="InterPro" id="IPR018511">
    <property type="entry name" value="Hemolysin-typ_Ca-bd_CS"/>
</dbReference>
<dbReference type="GO" id="GO:0007156">
    <property type="term" value="P:homophilic cell adhesion via plasma membrane adhesion molecules"/>
    <property type="evidence" value="ECO:0007669"/>
    <property type="project" value="InterPro"/>
</dbReference>
<dbReference type="eggNOG" id="COG2931">
    <property type="taxonomic scope" value="Bacteria"/>
</dbReference>
<dbReference type="Proteomes" id="UP000010474">
    <property type="component" value="Chromosome"/>
</dbReference>
<dbReference type="SUPFAM" id="SSF51120">
    <property type="entry name" value="beta-Roll"/>
    <property type="match status" value="1"/>
</dbReference>
<dbReference type="Gene3D" id="2.60.40.60">
    <property type="entry name" value="Cadherins"/>
    <property type="match status" value="1"/>
</dbReference>
<name>K9ZL62_ANACC</name>
<dbReference type="InterPro" id="IPR038081">
    <property type="entry name" value="CalX-like_sf"/>
</dbReference>
<dbReference type="PROSITE" id="PS50072">
    <property type="entry name" value="CSA_PPIASE_2"/>
    <property type="match status" value="1"/>
</dbReference>
<dbReference type="PANTHER" id="PTHR43246">
    <property type="entry name" value="PEPTIDYL-PROLYL CIS-TRANS ISOMERASE CYP38, CHLOROPLASTIC"/>
    <property type="match status" value="1"/>
</dbReference>
<feature type="domain" description="Cadherin" evidence="5">
    <location>
        <begin position="419"/>
        <end position="521"/>
    </location>
</feature>
<dbReference type="InterPro" id="IPR001343">
    <property type="entry name" value="Hemolysn_Ca-bd"/>
</dbReference>
<dbReference type="InterPro" id="IPR044665">
    <property type="entry name" value="E_coli_cyclophilin_A-like"/>
</dbReference>
<evidence type="ECO:0000256" key="1">
    <source>
        <dbReference type="ARBA" id="ARBA00013194"/>
    </source>
</evidence>
<dbReference type="eggNOG" id="COG0652">
    <property type="taxonomic scope" value="Bacteria"/>
</dbReference>
<dbReference type="CDD" id="cd11304">
    <property type="entry name" value="Cadherin_repeat"/>
    <property type="match status" value="1"/>
</dbReference>
<dbReference type="STRING" id="272123.Anacy_4632"/>
<dbReference type="InterPro" id="IPR029000">
    <property type="entry name" value="Cyclophilin-like_dom_sf"/>
</dbReference>
<dbReference type="PROSITE" id="PS50268">
    <property type="entry name" value="CADHERIN_2"/>
    <property type="match status" value="1"/>
</dbReference>
<keyword evidence="3 6" id="KW-0413">Isomerase</keyword>
<dbReference type="Gene3D" id="2.150.10.10">
    <property type="entry name" value="Serralysin-like metalloprotease, C-terminal"/>
    <property type="match status" value="1"/>
</dbReference>
<dbReference type="KEGG" id="acy:Anacy_4632"/>
<keyword evidence="7" id="KW-1185">Reference proteome</keyword>
<dbReference type="Gene3D" id="2.60.40.2030">
    <property type="match status" value="1"/>
</dbReference>
<organism evidence="6 7">
    <name type="scientific">Anabaena cylindrica (strain ATCC 27899 / PCC 7122)</name>
    <dbReference type="NCBI Taxonomy" id="272123"/>
    <lineage>
        <taxon>Bacteria</taxon>
        <taxon>Bacillati</taxon>
        <taxon>Cyanobacteriota</taxon>
        <taxon>Cyanophyceae</taxon>
        <taxon>Nostocales</taxon>
        <taxon>Nostocaceae</taxon>
        <taxon>Anabaena</taxon>
    </lineage>
</organism>
<reference evidence="7" key="1">
    <citation type="journal article" date="2013" name="Proc. Natl. Acad. Sci. U.S.A.">
        <title>Improving the coverage of the cyanobacterial phylum using diversity-driven genome sequencing.</title>
        <authorList>
            <person name="Shih P.M."/>
            <person name="Wu D."/>
            <person name="Latifi A."/>
            <person name="Axen S.D."/>
            <person name="Fewer D.P."/>
            <person name="Talla E."/>
            <person name="Calteau A."/>
            <person name="Cai F."/>
            <person name="Tandeau de Marsac N."/>
            <person name="Rippka R."/>
            <person name="Herdman M."/>
            <person name="Sivonen K."/>
            <person name="Coursin T."/>
            <person name="Laurent T."/>
            <person name="Goodwin L."/>
            <person name="Nolan M."/>
            <person name="Davenport K.W."/>
            <person name="Han C.S."/>
            <person name="Rubin E.M."/>
            <person name="Eisen J.A."/>
            <person name="Woyke T."/>
            <person name="Gugger M."/>
            <person name="Kerfeld C.A."/>
        </authorList>
    </citation>
    <scope>NUCLEOTIDE SEQUENCE [LARGE SCALE GENOMIC DNA]</scope>
    <source>
        <strain evidence="7">ATCC 27899 / PCC 7122</strain>
    </source>
</reference>
<gene>
    <name evidence="6" type="ordered locus">Anacy_4632</name>
</gene>
<dbReference type="AlphaFoldDB" id="K9ZL62"/>
<dbReference type="InterPro" id="IPR002126">
    <property type="entry name" value="Cadherin-like_dom"/>
</dbReference>
<dbReference type="HOGENOM" id="CLU_368293_0_0_3"/>
<dbReference type="PRINTS" id="PR00153">
    <property type="entry name" value="CSAPPISMRASE"/>
</dbReference>
<dbReference type="GO" id="GO:0016020">
    <property type="term" value="C:membrane"/>
    <property type="evidence" value="ECO:0007669"/>
    <property type="project" value="InterPro"/>
</dbReference>
<evidence type="ECO:0000313" key="7">
    <source>
        <dbReference type="Proteomes" id="UP000010474"/>
    </source>
</evidence>
<dbReference type="SUPFAM" id="SSF49313">
    <property type="entry name" value="Cadherin-like"/>
    <property type="match status" value="1"/>
</dbReference>
<dbReference type="SUPFAM" id="SSF141072">
    <property type="entry name" value="CalX-like"/>
    <property type="match status" value="1"/>
</dbReference>
<dbReference type="EMBL" id="CP003659">
    <property type="protein sequence ID" value="AFZ59983.1"/>
    <property type="molecule type" value="Genomic_DNA"/>
</dbReference>
<evidence type="ECO:0000256" key="2">
    <source>
        <dbReference type="ARBA" id="ARBA00023110"/>
    </source>
</evidence>
<accession>K9ZL62</accession>
<protein>
    <recommendedName>
        <fullName evidence="1">peptidylprolyl isomerase</fullName>
        <ecNumber evidence="1">5.2.1.8</ecNumber>
    </recommendedName>
</protein>
<sequence>MLKFTPIITTPINNIFVGVNATDTNLNLINYFDDPSTTGLVAHFNLANTSIGNGVINVVLFDQNGIGAPKTVQNFRNYVNNGRYTNSIIHRSIRNFIVQGGGFTVNNLAVGTIPANAPVQNEFSTQRSNVRGTIAMAKLGNDPNSATNQWFFNLADNSTNLNNQNGGFTVFGQVLSNNDLATIDAISALPIYNGSSINPAFTNLPLVVDNPAQPAITRDNNFIRYSSITVSQEDELKFTVVGNSKPTLVTPVINNNQLLLDYLPNQTGTANITLRATNLFGDYLDYQFSVTVLPIINLAINPTSVTENGVTNLVYTFTRNGTLTNSLTVNYNVGGTATFNNDYTQIGATNFNTTTATITFAANSATATLRIDPTADTIIENNETVTLSLSSATTYQIGTSTTITGTIINDDFPNQAPTNLTLSNSNIAENQLINTVIGNFSSTDPNPGNTFTYSLVTGSGSTNNNLFTIVDNQLKSKFVFDYESKNSYTIRVRTRDQGNLFYEKPLTININNLDNVFTGTINNESITTTAEKDIINTQSGNDTITSVFTNLQQQDSLNGGTGIDSLVIKGGTTANSISINANNTTNQLLNITGTTIVGFERFDLSGFAGKFSFVGTAGNDLIKGGKGGDNLSGGAGNDTLNGGAGADILIGEVGNDILYLGLNDNAVDNVNYVFGNGADTVYQFVRGVGGDKLNFTGITAIDVLTSGINTQLRISNNIAGDTGFGTGQLLVTLSGTSGFIGADVNVNLFGANFLFS</sequence>
<dbReference type="PRINTS" id="PR00313">
    <property type="entry name" value="CABNDNGRPT"/>
</dbReference>
<dbReference type="PATRIC" id="fig|272123.3.peg.5043"/>
<dbReference type="SUPFAM" id="SSF50891">
    <property type="entry name" value="Cyclophilin-like"/>
    <property type="match status" value="1"/>
</dbReference>
<proteinExistence type="predicted"/>
<evidence type="ECO:0000256" key="3">
    <source>
        <dbReference type="ARBA" id="ARBA00023235"/>
    </source>
</evidence>
<evidence type="ECO:0000313" key="6">
    <source>
        <dbReference type="EMBL" id="AFZ59983.1"/>
    </source>
</evidence>
<evidence type="ECO:0000259" key="4">
    <source>
        <dbReference type="PROSITE" id="PS50072"/>
    </source>
</evidence>
<dbReference type="InterPro" id="IPR002130">
    <property type="entry name" value="Cyclophilin-type_PPIase_dom"/>
</dbReference>
<dbReference type="RefSeq" id="WP_015216599.1">
    <property type="nucleotide sequence ID" value="NC_019771.1"/>
</dbReference>
<dbReference type="GO" id="GO:0003755">
    <property type="term" value="F:peptidyl-prolyl cis-trans isomerase activity"/>
    <property type="evidence" value="ECO:0007669"/>
    <property type="project" value="UniProtKB-KW"/>
</dbReference>